<evidence type="ECO:0000256" key="5">
    <source>
        <dbReference type="ARBA" id="ARBA00019077"/>
    </source>
</evidence>
<evidence type="ECO:0000256" key="9">
    <source>
        <dbReference type="ARBA" id="ARBA00049183"/>
    </source>
</evidence>
<reference evidence="15 16" key="1">
    <citation type="submission" date="2019-08" db="EMBL/GenBank/DDBJ databases">
        <title>Complete genome sequence of Candidatus Uab amorphum.</title>
        <authorList>
            <person name="Shiratori T."/>
            <person name="Suzuki S."/>
            <person name="Kakizawa Y."/>
            <person name="Ishida K."/>
        </authorList>
    </citation>
    <scope>NUCLEOTIDE SEQUENCE [LARGE SCALE GENOMIC DNA]</scope>
    <source>
        <strain evidence="15 16">SRT547</strain>
    </source>
</reference>
<evidence type="ECO:0000313" key="16">
    <source>
        <dbReference type="Proteomes" id="UP000326354"/>
    </source>
</evidence>
<sequence length="433" mass="49950">MISRLFRLLYNIFFCIAVPFLLLFSIAFLLWRIVFHPKDYSIKKDVLSTIKRLRDRLALYQKIKEQKPVIWYHGSSLGEVLSLIPLMKEFKKHYDHVQVLTVNTVRGEAIALQKKAADYLFFFPYDAFFATQKAMRKISPKIIVILETEIWPDFFWQAAKNHQPIIIVSGRISEKSFPKYYLARFFFHYVLQKNYCLMRSEDDAKRMKLIGANPQNIKVFGDIKYDGLQTDLSEADKKTLSDFPQKKRVIVAGSTHSGEEEILCRVFKKLQQDFQDLCLILVPRHLERLEEVQKTVSSYGLDFCLRSQLPQQQSVIIGDTYGELRKMYYISEVVFVGGSLVPIGGHNVMEAACFAKPVISGKYVSNFRRHVQSLKSCHGIRIVENETALYEAIISLLHDADEAKAMGKRGQKVVLENQGAIKQCVDFLIPLAK</sequence>
<comment type="catalytic activity">
    <reaction evidence="9 12">
        <text>lipid IVA (E. coli) + CMP-3-deoxy-beta-D-manno-octulosonate = alpha-Kdo-(2-&gt;6)-lipid IVA (E. coli) + CMP + H(+)</text>
        <dbReference type="Rhea" id="RHEA:28066"/>
        <dbReference type="ChEBI" id="CHEBI:15378"/>
        <dbReference type="ChEBI" id="CHEBI:58603"/>
        <dbReference type="ChEBI" id="CHEBI:60364"/>
        <dbReference type="ChEBI" id="CHEBI:60377"/>
        <dbReference type="ChEBI" id="CHEBI:85987"/>
        <dbReference type="EC" id="2.4.99.12"/>
    </reaction>
</comment>
<dbReference type="PANTHER" id="PTHR42755">
    <property type="entry name" value="3-DEOXY-MANNO-OCTULOSONATE CYTIDYLYLTRANSFERASE"/>
    <property type="match status" value="1"/>
</dbReference>
<dbReference type="GO" id="GO:0009244">
    <property type="term" value="P:lipopolysaccharide core region biosynthetic process"/>
    <property type="evidence" value="ECO:0007669"/>
    <property type="project" value="UniProtKB-UniRule"/>
</dbReference>
<feature type="site" description="Transition state stabilizer" evidence="11">
    <location>
        <position position="224"/>
    </location>
</feature>
<evidence type="ECO:0000256" key="7">
    <source>
        <dbReference type="ARBA" id="ARBA00022679"/>
    </source>
</evidence>
<dbReference type="InterPro" id="IPR001296">
    <property type="entry name" value="Glyco_trans_1"/>
</dbReference>
<organism evidence="15 16">
    <name type="scientific">Uabimicrobium amorphum</name>
    <dbReference type="NCBI Taxonomy" id="2596890"/>
    <lineage>
        <taxon>Bacteria</taxon>
        <taxon>Pseudomonadati</taxon>
        <taxon>Planctomycetota</taxon>
        <taxon>Candidatus Uabimicrobiia</taxon>
        <taxon>Candidatus Uabimicrobiales</taxon>
        <taxon>Candidatus Uabimicrobiaceae</taxon>
        <taxon>Candidatus Uabimicrobium</taxon>
    </lineage>
</organism>
<comment type="similarity">
    <text evidence="3">Belongs to the glycosyltransferase group 1 family. Glycosyltransferase 30 subfamily.</text>
</comment>
<keyword evidence="6" id="KW-0997">Cell inner membrane</keyword>
<evidence type="ECO:0000259" key="14">
    <source>
        <dbReference type="Pfam" id="PF04413"/>
    </source>
</evidence>
<dbReference type="GO" id="GO:0005886">
    <property type="term" value="C:plasma membrane"/>
    <property type="evidence" value="ECO:0007669"/>
    <property type="project" value="UniProtKB-SubCell"/>
</dbReference>
<dbReference type="EMBL" id="AP019860">
    <property type="protein sequence ID" value="BBM81714.1"/>
    <property type="molecule type" value="Genomic_DNA"/>
</dbReference>
<dbReference type="GO" id="GO:0030313">
    <property type="term" value="C:cell envelope"/>
    <property type="evidence" value="ECO:0007669"/>
    <property type="project" value="UniProtKB-SubCell"/>
</dbReference>
<keyword evidence="16" id="KW-1185">Reference proteome</keyword>
<evidence type="ECO:0000256" key="11">
    <source>
        <dbReference type="PIRSR" id="PIRSR639901-2"/>
    </source>
</evidence>
<dbReference type="OrthoDB" id="9789797at2"/>
<feature type="site" description="Transition state stabilizer" evidence="11">
    <location>
        <position position="147"/>
    </location>
</feature>
<dbReference type="InterPro" id="IPR039901">
    <property type="entry name" value="Kdotransferase"/>
</dbReference>
<keyword evidence="12" id="KW-0812">Transmembrane</keyword>
<proteinExistence type="inferred from homology"/>
<keyword evidence="12" id="KW-0472">Membrane</keyword>
<evidence type="ECO:0000256" key="12">
    <source>
        <dbReference type="RuleBase" id="RU365103"/>
    </source>
</evidence>
<dbReference type="FunFam" id="3.40.50.2000:FF:000032">
    <property type="entry name" value="3-deoxy-D-manno-octulosonic acid transferase"/>
    <property type="match status" value="1"/>
</dbReference>
<feature type="active site" description="Proton acceptor" evidence="10">
    <location>
        <position position="79"/>
    </location>
</feature>
<evidence type="ECO:0000259" key="13">
    <source>
        <dbReference type="Pfam" id="PF00534"/>
    </source>
</evidence>
<dbReference type="KEGG" id="uam:UABAM_00053"/>
<feature type="domain" description="3-deoxy-D-manno-octulosonic-acid transferase N-terminal" evidence="14">
    <location>
        <begin position="51"/>
        <end position="226"/>
    </location>
</feature>
<comment type="function">
    <text evidence="12">Involved in lipopolysaccharide (LPS) biosynthesis. Catalyzes the transfer of 3-deoxy-D-manno-octulosonate (Kdo) residue(s) from CMP-Kdo to lipid IV(A), the tetraacyldisaccharide-1,4'-bisphosphate precursor of lipid A.</text>
</comment>
<protein>
    <recommendedName>
        <fullName evidence="5 12">3-deoxy-D-manno-octulosonic acid transferase</fullName>
        <shortName evidence="12">Kdo transferase</shortName>
        <ecNumber evidence="4 12">2.4.99.12</ecNumber>
    </recommendedName>
    <alternativeName>
        <fullName evidence="8 12">Lipid IV(A) 3-deoxy-D-manno-octulosonic acid transferase</fullName>
    </alternativeName>
</protein>
<dbReference type="SUPFAM" id="SSF53756">
    <property type="entry name" value="UDP-Glycosyltransferase/glycogen phosphorylase"/>
    <property type="match status" value="1"/>
</dbReference>
<evidence type="ECO:0000256" key="3">
    <source>
        <dbReference type="ARBA" id="ARBA00006380"/>
    </source>
</evidence>
<keyword evidence="12" id="KW-0448">Lipopolysaccharide biosynthesis</keyword>
<feature type="transmembrane region" description="Helical" evidence="12">
    <location>
        <begin position="12"/>
        <end position="34"/>
    </location>
</feature>
<gene>
    <name evidence="15" type="ORF">UABAM_00053</name>
</gene>
<evidence type="ECO:0000256" key="10">
    <source>
        <dbReference type="PIRSR" id="PIRSR639901-1"/>
    </source>
</evidence>
<evidence type="ECO:0000256" key="4">
    <source>
        <dbReference type="ARBA" id="ARBA00012621"/>
    </source>
</evidence>
<evidence type="ECO:0000256" key="1">
    <source>
        <dbReference type="ARBA" id="ARBA00004196"/>
    </source>
</evidence>
<dbReference type="UniPathway" id="UPA00958"/>
<dbReference type="Gene3D" id="3.40.50.2000">
    <property type="entry name" value="Glycogen Phosphorylase B"/>
    <property type="match status" value="1"/>
</dbReference>
<name>A0A5S9IHF2_UABAM</name>
<evidence type="ECO:0000313" key="15">
    <source>
        <dbReference type="EMBL" id="BBM81714.1"/>
    </source>
</evidence>
<dbReference type="InterPro" id="IPR038107">
    <property type="entry name" value="Glycos_transf_N_sf"/>
</dbReference>
<keyword evidence="12" id="KW-1003">Cell membrane</keyword>
<comment type="subcellular location">
    <subcellularLocation>
        <location evidence="1">Cell envelope</location>
    </subcellularLocation>
    <subcellularLocation>
        <location evidence="12">Cell membrane</location>
    </subcellularLocation>
</comment>
<keyword evidence="7 12" id="KW-0808">Transferase</keyword>
<feature type="domain" description="Glycosyl transferase family 1" evidence="13">
    <location>
        <begin position="308"/>
        <end position="412"/>
    </location>
</feature>
<dbReference type="InterPro" id="IPR007507">
    <property type="entry name" value="Glycos_transf_N"/>
</dbReference>
<dbReference type="PANTHER" id="PTHR42755:SF1">
    <property type="entry name" value="3-DEOXY-D-MANNO-OCTULOSONIC ACID TRANSFERASE, MITOCHONDRIAL-RELATED"/>
    <property type="match status" value="1"/>
</dbReference>
<keyword evidence="12" id="KW-1133">Transmembrane helix</keyword>
<dbReference type="EC" id="2.4.99.12" evidence="4 12"/>
<evidence type="ECO:0000256" key="8">
    <source>
        <dbReference type="ARBA" id="ARBA00031445"/>
    </source>
</evidence>
<dbReference type="Pfam" id="PF04413">
    <property type="entry name" value="Glycos_transf_N"/>
    <property type="match status" value="1"/>
</dbReference>
<dbReference type="GO" id="GO:0009245">
    <property type="term" value="P:lipid A biosynthetic process"/>
    <property type="evidence" value="ECO:0007669"/>
    <property type="project" value="TreeGrafter"/>
</dbReference>
<evidence type="ECO:0000256" key="2">
    <source>
        <dbReference type="ARBA" id="ARBA00004713"/>
    </source>
</evidence>
<evidence type="ECO:0000256" key="6">
    <source>
        <dbReference type="ARBA" id="ARBA00022519"/>
    </source>
</evidence>
<dbReference type="Pfam" id="PF00534">
    <property type="entry name" value="Glycos_transf_1"/>
    <property type="match status" value="1"/>
</dbReference>
<comment type="pathway">
    <text evidence="2 12">Bacterial outer membrane biogenesis; LPS core biosynthesis.</text>
</comment>
<dbReference type="AlphaFoldDB" id="A0A5S9IHF2"/>
<dbReference type="Proteomes" id="UP000326354">
    <property type="component" value="Chromosome"/>
</dbReference>
<dbReference type="GO" id="GO:0043842">
    <property type="term" value="F:Kdo transferase activity"/>
    <property type="evidence" value="ECO:0007669"/>
    <property type="project" value="UniProtKB-EC"/>
</dbReference>
<accession>A0A5S9IHF2</accession>
<dbReference type="Gene3D" id="3.40.50.11720">
    <property type="entry name" value="3-Deoxy-D-manno-octulosonic-acid transferase, N-terminal domain"/>
    <property type="match status" value="1"/>
</dbReference>